<protein>
    <submittedName>
        <fullName evidence="3">Ribonucleoside-diphosphate reductase alpha subunit protein</fullName>
        <ecNumber evidence="3">1.17.4.1</ecNumber>
    </submittedName>
</protein>
<dbReference type="EMBL" id="MN988525">
    <property type="protein sequence ID" value="QIG72767.1"/>
    <property type="molecule type" value="Genomic_DNA"/>
</dbReference>
<evidence type="ECO:0000259" key="2">
    <source>
        <dbReference type="Pfam" id="PF02867"/>
    </source>
</evidence>
<evidence type="ECO:0000313" key="4">
    <source>
        <dbReference type="Proteomes" id="UP000655883"/>
    </source>
</evidence>
<dbReference type="InterPro" id="IPR013350">
    <property type="entry name" value="RNR_alpha"/>
</dbReference>
<feature type="domain" description="Ribonucleotide reductase large subunit C-terminal" evidence="2">
    <location>
        <begin position="84"/>
        <end position="205"/>
    </location>
</feature>
<dbReference type="PANTHER" id="PTHR11573:SF6">
    <property type="entry name" value="RIBONUCLEOSIDE-DIPHOSPHATE REDUCTASE LARGE SUBUNIT"/>
    <property type="match status" value="1"/>
</dbReference>
<name>A0A7S5R7Y9_9CAUD</name>
<dbReference type="NCBIfam" id="NF006577">
    <property type="entry name" value="PRK09102.1"/>
    <property type="match status" value="1"/>
</dbReference>
<dbReference type="InterPro" id="IPR039718">
    <property type="entry name" value="Rrm1"/>
</dbReference>
<dbReference type="Pfam" id="PF02867">
    <property type="entry name" value="Ribonuc_red_lgC"/>
    <property type="match status" value="3"/>
</dbReference>
<dbReference type="NCBIfam" id="TIGR02510">
    <property type="entry name" value="NrdE-prime"/>
    <property type="match status" value="1"/>
</dbReference>
<keyword evidence="4" id="KW-1185">Reference proteome</keyword>
<dbReference type="EC" id="1.17.4.1" evidence="3"/>
<sequence>MTNEYAEYRWLNEIGYEFLSRDYLLENETWDDKVNVIVGRAAEILGDKVPDFFEKFKGYYQKGYYSWSSPIISNFGTSRGLPISCFGSYIEDSMESILYTFAEVGMMSKIGGGTSGTFDQLRHKGAEIRGNGKSSGPVHFMRLFDTNINVVSQGKTRRGSFAAYMSVSHPDIMEHLTLRSEGSPIQDLSFGVTIPEGWMQSMLDGDKDKRKIWARILEVRANTGYPYIMFLDNVQNGRPDVYKDYDMRITHSNLCSEIMLPDSPDESFVCDLSSMNILYYDEWKDTDAVEYLTYFLDAVMTDFIEKARNIKFMERAVRFAERHRALGIGQFGWHSYLQSKMIPYESIEAKMHVIQIARRIKEKAYAGSANLATWFGEPELLKGYGRRNTTLIAIAPTKSSAFIHGQASEGIEPYQSNAYIKDLQKGKYTFKNPYLKKLLAEKGYDNDQVWSGILKNRGSVQNLEFLTPEEKSVFKTFSEISARDVIIMVAQRQKYVDQGQSTNIMIHPKTPIKDVHELYVEGWKLGIKSFYYQYSINAAQEFSRDLVICSSCEG</sequence>
<comment type="similarity">
    <text evidence="1">Belongs to the ribonucleoside diphosphate reductase large chain family.</text>
</comment>
<evidence type="ECO:0000313" key="3">
    <source>
        <dbReference type="EMBL" id="QIG72767.1"/>
    </source>
</evidence>
<reference evidence="3 4" key="1">
    <citation type="submission" date="2020-01" db="EMBL/GenBank/DDBJ databases">
        <title>Patterns of diversity and host range of bacteriophage communities associated with bean-nodulatin bacteria.</title>
        <authorList>
            <person name="Vann Cauwenberghe J."/>
            <person name="Santamaria R.I."/>
            <person name="Bustos P."/>
            <person name="Juarez S."/>
            <person name="Gonzalez V."/>
        </authorList>
    </citation>
    <scope>NUCLEOTIDE SEQUENCE [LARGE SCALE GENOMIC DNA]</scope>
    <source>
        <strain evidence="4">RHph</strain>
    </source>
</reference>
<dbReference type="GO" id="GO:0009263">
    <property type="term" value="P:deoxyribonucleotide biosynthetic process"/>
    <property type="evidence" value="ECO:0007669"/>
    <property type="project" value="TreeGrafter"/>
</dbReference>
<evidence type="ECO:0000256" key="1">
    <source>
        <dbReference type="ARBA" id="ARBA00010406"/>
    </source>
</evidence>
<keyword evidence="3" id="KW-0560">Oxidoreductase</keyword>
<feature type="domain" description="Ribonucleotide reductase large subunit C-terminal" evidence="2">
    <location>
        <begin position="209"/>
        <end position="375"/>
    </location>
</feature>
<dbReference type="SUPFAM" id="SSF51998">
    <property type="entry name" value="PFL-like glycyl radical enzymes"/>
    <property type="match status" value="1"/>
</dbReference>
<accession>A0A7S5R7Y9</accession>
<dbReference type="Proteomes" id="UP000655883">
    <property type="component" value="Segment"/>
</dbReference>
<proteinExistence type="inferred from homology"/>
<gene>
    <name evidence="3" type="ORF">EVB97_209</name>
</gene>
<organism evidence="3 4">
    <name type="scientific">Rhizobium phage RHph_Y65</name>
    <dbReference type="NCBI Taxonomy" id="2509785"/>
    <lineage>
        <taxon>Viruses</taxon>
        <taxon>Duplodnaviria</taxon>
        <taxon>Heunggongvirae</taxon>
        <taxon>Uroviricota</taxon>
        <taxon>Caudoviricetes</taxon>
        <taxon>Kleczkowskaviridae</taxon>
        <taxon>Cuauhnahuacvirus</taxon>
        <taxon>Cuauhnahuacvirus Y65</taxon>
    </lineage>
</organism>
<dbReference type="PRINTS" id="PR01183">
    <property type="entry name" value="RIBORDTASEM1"/>
</dbReference>
<dbReference type="GO" id="GO:0004748">
    <property type="term" value="F:ribonucleoside-diphosphate reductase activity, thioredoxin disulfide as acceptor"/>
    <property type="evidence" value="ECO:0007669"/>
    <property type="project" value="UniProtKB-EC"/>
</dbReference>
<dbReference type="InterPro" id="IPR000788">
    <property type="entry name" value="RNR_lg_C"/>
</dbReference>
<dbReference type="GO" id="GO:0005524">
    <property type="term" value="F:ATP binding"/>
    <property type="evidence" value="ECO:0007669"/>
    <property type="project" value="TreeGrafter"/>
</dbReference>
<dbReference type="PANTHER" id="PTHR11573">
    <property type="entry name" value="RIBONUCLEOSIDE-DIPHOSPHATE REDUCTASE LARGE CHAIN"/>
    <property type="match status" value="1"/>
</dbReference>
<dbReference type="Gene3D" id="3.20.70.20">
    <property type="match status" value="1"/>
</dbReference>
<feature type="domain" description="Ribonucleotide reductase large subunit C-terminal" evidence="2">
    <location>
        <begin position="380"/>
        <end position="532"/>
    </location>
</feature>